<proteinExistence type="predicted"/>
<sequence>MKIGISSATGKAGRVLVPSGGQRPGGTPARADSNEGVSGGQGRGSRQRVGGEQEITTRGNLAYSVALLAEKDIQGPLLVCTNNHRVLRAALLSRQQKINAKVVGAPIAKNSVPSAFLREFVAVMKENRLTNIVLCLPMFGIAPLITVALTKLPVVQVLLLVGKPGGERVAPFGGGSVGKDVPLRG</sequence>
<keyword evidence="4" id="KW-1185">Reference proteome</keyword>
<dbReference type="Proteomes" id="UP001589536">
    <property type="component" value="Unassembled WGS sequence"/>
</dbReference>
<evidence type="ECO:0000313" key="3">
    <source>
        <dbReference type="EMBL" id="MFB9714476.1"/>
    </source>
</evidence>
<keyword evidence="2" id="KW-0812">Transmembrane</keyword>
<name>A0ABV5UPY0_9MICC</name>
<reference evidence="3 4" key="1">
    <citation type="submission" date="2024-09" db="EMBL/GenBank/DDBJ databases">
        <authorList>
            <person name="Sun Q."/>
            <person name="Mori K."/>
        </authorList>
    </citation>
    <scope>NUCLEOTIDE SEQUENCE [LARGE SCALE GENOMIC DNA]</scope>
    <source>
        <strain evidence="3 4">JCM 13519</strain>
    </source>
</reference>
<evidence type="ECO:0000256" key="2">
    <source>
        <dbReference type="SAM" id="Phobius"/>
    </source>
</evidence>
<keyword evidence="2" id="KW-1133">Transmembrane helix</keyword>
<comment type="caution">
    <text evidence="3">The sequence shown here is derived from an EMBL/GenBank/DDBJ whole genome shotgun (WGS) entry which is preliminary data.</text>
</comment>
<dbReference type="EMBL" id="JBHMBH010000021">
    <property type="protein sequence ID" value="MFB9714476.1"/>
    <property type="molecule type" value="Genomic_DNA"/>
</dbReference>
<organism evidence="3 4">
    <name type="scientific">Arthrobacter methylotrophus</name>
    <dbReference type="NCBI Taxonomy" id="121291"/>
    <lineage>
        <taxon>Bacteria</taxon>
        <taxon>Bacillati</taxon>
        <taxon>Actinomycetota</taxon>
        <taxon>Actinomycetes</taxon>
        <taxon>Micrococcales</taxon>
        <taxon>Micrococcaceae</taxon>
        <taxon>Arthrobacter</taxon>
    </lineage>
</organism>
<protein>
    <submittedName>
        <fullName evidence="3">Uncharacterized protein</fullName>
    </submittedName>
</protein>
<evidence type="ECO:0000313" key="4">
    <source>
        <dbReference type="Proteomes" id="UP001589536"/>
    </source>
</evidence>
<evidence type="ECO:0000256" key="1">
    <source>
        <dbReference type="SAM" id="MobiDB-lite"/>
    </source>
</evidence>
<keyword evidence="2" id="KW-0472">Membrane</keyword>
<feature type="region of interest" description="Disordered" evidence="1">
    <location>
        <begin position="1"/>
        <end position="53"/>
    </location>
</feature>
<feature type="transmembrane region" description="Helical" evidence="2">
    <location>
        <begin position="129"/>
        <end position="149"/>
    </location>
</feature>
<accession>A0ABV5UPY0</accession>
<dbReference type="RefSeq" id="WP_345046155.1">
    <property type="nucleotide sequence ID" value="NZ_BAABED010000001.1"/>
</dbReference>
<gene>
    <name evidence="3" type="ORF">ACFFPI_10115</name>
</gene>